<evidence type="ECO:0000313" key="4">
    <source>
        <dbReference type="EMBL" id="MCC9035831.1"/>
    </source>
</evidence>
<reference evidence="5" key="2">
    <citation type="submission" date="2023-07" db="EMBL/GenBank/DDBJ databases">
        <title>Description of novel Chryseobacterium sp. strain C-2.</title>
        <authorList>
            <person name="Saticioglu I.B."/>
        </authorList>
    </citation>
    <scope>NUCLEOTIDE SEQUENCE [LARGE SCALE GENOMIC DNA]</scope>
    <source>
        <strain evidence="5">C-2</strain>
    </source>
</reference>
<dbReference type="InterPro" id="IPR050879">
    <property type="entry name" value="Acyltransferase_3"/>
</dbReference>
<dbReference type="GO" id="GO:0016747">
    <property type="term" value="F:acyltransferase activity, transferring groups other than amino-acyl groups"/>
    <property type="evidence" value="ECO:0007669"/>
    <property type="project" value="InterPro"/>
</dbReference>
<evidence type="ECO:0000313" key="6">
    <source>
        <dbReference type="Proteomes" id="UP001107960"/>
    </source>
</evidence>
<organism evidence="4 6">
    <name type="scientific">Chryseobacterium muglaense</name>
    <dbReference type="NCBI Taxonomy" id="2893752"/>
    <lineage>
        <taxon>Bacteria</taxon>
        <taxon>Pseudomonadati</taxon>
        <taxon>Bacteroidota</taxon>
        <taxon>Flavobacteriia</taxon>
        <taxon>Flavobacteriales</taxon>
        <taxon>Weeksellaceae</taxon>
        <taxon>Chryseobacterium group</taxon>
        <taxon>Chryseobacterium</taxon>
    </lineage>
</organism>
<evidence type="ECO:0000256" key="1">
    <source>
        <dbReference type="SAM" id="Phobius"/>
    </source>
</evidence>
<feature type="transmembrane region" description="Helical" evidence="1">
    <location>
        <begin position="289"/>
        <end position="310"/>
    </location>
</feature>
<name>A0A9Q3UXP2_9FLAO</name>
<dbReference type="Pfam" id="PF01757">
    <property type="entry name" value="Acyl_transf_3"/>
    <property type="match status" value="1"/>
</dbReference>
<keyword evidence="1" id="KW-0812">Transmembrane</keyword>
<dbReference type="AlphaFoldDB" id="A0A9Q3UXP2"/>
<feature type="domain" description="Acyltransferase 3" evidence="2">
    <location>
        <begin position="18"/>
        <end position="351"/>
    </location>
</feature>
<evidence type="ECO:0000313" key="5">
    <source>
        <dbReference type="Proteomes" id="UP000603715"/>
    </source>
</evidence>
<dbReference type="EMBL" id="JACXXP010000001">
    <property type="protein sequence ID" value="MBD3902999.1"/>
    <property type="molecule type" value="Genomic_DNA"/>
</dbReference>
<dbReference type="PANTHER" id="PTHR23028:SF53">
    <property type="entry name" value="ACYL_TRANSF_3 DOMAIN-CONTAINING PROTEIN"/>
    <property type="match status" value="1"/>
</dbReference>
<protein>
    <submittedName>
        <fullName evidence="4">Acyltransferase</fullName>
    </submittedName>
</protein>
<feature type="transmembrane region" description="Helical" evidence="1">
    <location>
        <begin position="256"/>
        <end position="277"/>
    </location>
</feature>
<feature type="transmembrane region" description="Helical" evidence="1">
    <location>
        <begin position="205"/>
        <end position="223"/>
    </location>
</feature>
<dbReference type="PANTHER" id="PTHR23028">
    <property type="entry name" value="ACETYLTRANSFERASE"/>
    <property type="match status" value="1"/>
</dbReference>
<evidence type="ECO:0000313" key="3">
    <source>
        <dbReference type="EMBL" id="MBD3902999.1"/>
    </source>
</evidence>
<accession>A0A9Q3UXP2</accession>
<reference evidence="4" key="1">
    <citation type="submission" date="2021-11" db="EMBL/GenBank/DDBJ databases">
        <title>Description of novel Chryseobacterium species.</title>
        <authorList>
            <person name="Saticioglu I.B."/>
            <person name="Ay H."/>
            <person name="Altun S."/>
            <person name="Duman M."/>
        </authorList>
    </citation>
    <scope>NUCLEOTIDE SEQUENCE</scope>
    <source>
        <strain evidence="4">C-39</strain>
    </source>
</reference>
<keyword evidence="4" id="KW-0808">Transferase</keyword>
<proteinExistence type="predicted"/>
<comment type="caution">
    <text evidence="4">The sequence shown here is derived from an EMBL/GenBank/DDBJ whole genome shotgun (WGS) entry which is preliminary data.</text>
</comment>
<feature type="transmembrane region" description="Helical" evidence="1">
    <location>
        <begin position="21"/>
        <end position="40"/>
    </location>
</feature>
<keyword evidence="1" id="KW-1133">Transmembrane helix</keyword>
<keyword evidence="4" id="KW-0012">Acyltransferase</keyword>
<feature type="transmembrane region" description="Helical" evidence="1">
    <location>
        <begin position="52"/>
        <end position="71"/>
    </location>
</feature>
<gene>
    <name evidence="3" type="ORF">IEW27_00115</name>
    <name evidence="4" type="ORF">LNP80_16545</name>
</gene>
<evidence type="ECO:0000259" key="2">
    <source>
        <dbReference type="Pfam" id="PF01757"/>
    </source>
</evidence>
<keyword evidence="5" id="KW-1185">Reference proteome</keyword>
<feature type="transmembrane region" description="Helical" evidence="1">
    <location>
        <begin position="175"/>
        <end position="193"/>
    </location>
</feature>
<keyword evidence="1" id="KW-0472">Membrane</keyword>
<dbReference type="InterPro" id="IPR002656">
    <property type="entry name" value="Acyl_transf_3_dom"/>
</dbReference>
<feature type="transmembrane region" description="Helical" evidence="1">
    <location>
        <begin position="330"/>
        <end position="354"/>
    </location>
</feature>
<dbReference type="RefSeq" id="WP_191177661.1">
    <property type="nucleotide sequence ID" value="NZ_JACXXP010000001.1"/>
</dbReference>
<dbReference type="EMBL" id="JAJJML010000001">
    <property type="protein sequence ID" value="MCC9035831.1"/>
    <property type="molecule type" value="Genomic_DNA"/>
</dbReference>
<reference evidence="3" key="3">
    <citation type="submission" date="2024-05" db="EMBL/GenBank/DDBJ databases">
        <title>Description of novel Chryseobacterium sp. strain C-2.</title>
        <authorList>
            <person name="Saticioglu I.B."/>
        </authorList>
    </citation>
    <scope>NUCLEOTIDE SEQUENCE</scope>
    <source>
        <strain evidence="3">C-2</strain>
    </source>
</reference>
<feature type="transmembrane region" description="Helical" evidence="1">
    <location>
        <begin position="152"/>
        <end position="168"/>
    </location>
</feature>
<feature type="transmembrane region" description="Helical" evidence="1">
    <location>
        <begin position="92"/>
        <end position="113"/>
    </location>
</feature>
<dbReference type="GO" id="GO:0000271">
    <property type="term" value="P:polysaccharide biosynthetic process"/>
    <property type="evidence" value="ECO:0007669"/>
    <property type="project" value="TreeGrafter"/>
</dbReference>
<dbReference type="Proteomes" id="UP000603715">
    <property type="component" value="Unassembled WGS sequence"/>
</dbReference>
<dbReference type="Proteomes" id="UP001107960">
    <property type="component" value="Unassembled WGS sequence"/>
</dbReference>
<sequence length="372" mass="44458">MNIYHLFSKELNSNRVFGLDLLRAIAILLVVSSHGNYFFSKKMMDYYRFIDFDGVSLFFVLSGFLIGVILIKQLENQPASFKLLLNFWVRRWFRTLPTYFLILLTLTILNKIFNPFFTFSSVQKYYYFFQNLYFYEIDGFFPESWSLSVEEWFYLLVPVLIFSLLYFFKTPKRVILFVIIFIISLVFFIRYLGHLKIVLFSPKLVITRLDAIMYGVFGAYVYFYHQKYWKMRPKTLFVLGLFLFAVDRYVEMSSTVDLFNCYFECSIAPIGTLLLLPFLSDLKKPNFKILNWVTIISTISYSMYLINMSLVRDFIIVNLPWTGSEIYHDLVKIINYTLYWGITISLSIIIYLFFEHPITNLRDKISLHRFEK</sequence>
<dbReference type="GO" id="GO:0016020">
    <property type="term" value="C:membrane"/>
    <property type="evidence" value="ECO:0007669"/>
    <property type="project" value="TreeGrafter"/>
</dbReference>